<proteinExistence type="predicted"/>
<gene>
    <name evidence="2" type="ORF">A3C92_03260</name>
</gene>
<sequence length="168" mass="19484">MDTVSHGLWGSFVFGRKRRRSFLLAFFFGVAPDLFSFGPFFAGSLFGLFIRPPFSANPPPESAIPSFVHLLYRPTHSLIIFAAIFLIIYLVRGKPLWEMSAWVLHIVYDIPLHTEHFFPTPFLWPISSYTVDGWNWGNPWIFFPNITLLALLYAGLLVRRRRHVTRDI</sequence>
<feature type="transmembrane region" description="Helical" evidence="1">
    <location>
        <begin position="70"/>
        <end position="90"/>
    </location>
</feature>
<feature type="transmembrane region" description="Helical" evidence="1">
    <location>
        <begin position="102"/>
        <end position="119"/>
    </location>
</feature>
<evidence type="ECO:0000313" key="2">
    <source>
        <dbReference type="EMBL" id="OHA03262.1"/>
    </source>
</evidence>
<dbReference type="Proteomes" id="UP000177177">
    <property type="component" value="Unassembled WGS sequence"/>
</dbReference>
<comment type="caution">
    <text evidence="2">The sequence shown here is derived from an EMBL/GenBank/DDBJ whole genome shotgun (WGS) entry which is preliminary data.</text>
</comment>
<feature type="transmembrane region" description="Helical" evidence="1">
    <location>
        <begin position="21"/>
        <end position="50"/>
    </location>
</feature>
<dbReference type="EMBL" id="MHQN01000021">
    <property type="protein sequence ID" value="OHA03262.1"/>
    <property type="molecule type" value="Genomic_DNA"/>
</dbReference>
<protein>
    <submittedName>
        <fullName evidence="2">Uncharacterized protein</fullName>
    </submittedName>
</protein>
<evidence type="ECO:0000313" key="3">
    <source>
        <dbReference type="Proteomes" id="UP000177177"/>
    </source>
</evidence>
<accession>A0A1G2KXF8</accession>
<keyword evidence="1" id="KW-0472">Membrane</keyword>
<organism evidence="2 3">
    <name type="scientific">Candidatus Sungbacteria bacterium RIFCSPHIGHO2_02_FULL_53_17</name>
    <dbReference type="NCBI Taxonomy" id="1802275"/>
    <lineage>
        <taxon>Bacteria</taxon>
        <taxon>Candidatus Sungiibacteriota</taxon>
    </lineage>
</organism>
<evidence type="ECO:0000256" key="1">
    <source>
        <dbReference type="SAM" id="Phobius"/>
    </source>
</evidence>
<name>A0A1G2KXF8_9BACT</name>
<keyword evidence="1" id="KW-0812">Transmembrane</keyword>
<reference evidence="2 3" key="1">
    <citation type="journal article" date="2016" name="Nat. Commun.">
        <title>Thousands of microbial genomes shed light on interconnected biogeochemical processes in an aquifer system.</title>
        <authorList>
            <person name="Anantharaman K."/>
            <person name="Brown C.T."/>
            <person name="Hug L.A."/>
            <person name="Sharon I."/>
            <person name="Castelle C.J."/>
            <person name="Probst A.J."/>
            <person name="Thomas B.C."/>
            <person name="Singh A."/>
            <person name="Wilkins M.J."/>
            <person name="Karaoz U."/>
            <person name="Brodie E.L."/>
            <person name="Williams K.H."/>
            <person name="Hubbard S.S."/>
            <person name="Banfield J.F."/>
        </authorList>
    </citation>
    <scope>NUCLEOTIDE SEQUENCE [LARGE SCALE GENOMIC DNA]</scope>
</reference>
<feature type="transmembrane region" description="Helical" evidence="1">
    <location>
        <begin position="139"/>
        <end position="158"/>
    </location>
</feature>
<dbReference type="AlphaFoldDB" id="A0A1G2KXF8"/>
<keyword evidence="1" id="KW-1133">Transmembrane helix</keyword>